<keyword evidence="3" id="KW-1185">Reference proteome</keyword>
<feature type="region of interest" description="Disordered" evidence="1">
    <location>
        <begin position="103"/>
        <end position="127"/>
    </location>
</feature>
<evidence type="ECO:0000313" key="3">
    <source>
        <dbReference type="Proteomes" id="UP001430953"/>
    </source>
</evidence>
<accession>A0AAW2G855</accession>
<dbReference type="EMBL" id="JADYXP020000005">
    <property type="protein sequence ID" value="KAL0124404.1"/>
    <property type="molecule type" value="Genomic_DNA"/>
</dbReference>
<evidence type="ECO:0000256" key="1">
    <source>
        <dbReference type="SAM" id="MobiDB-lite"/>
    </source>
</evidence>
<comment type="caution">
    <text evidence="2">The sequence shown here is derived from an EMBL/GenBank/DDBJ whole genome shotgun (WGS) entry which is preliminary data.</text>
</comment>
<organism evidence="2 3">
    <name type="scientific">Cardiocondyla obscurior</name>
    <dbReference type="NCBI Taxonomy" id="286306"/>
    <lineage>
        <taxon>Eukaryota</taxon>
        <taxon>Metazoa</taxon>
        <taxon>Ecdysozoa</taxon>
        <taxon>Arthropoda</taxon>
        <taxon>Hexapoda</taxon>
        <taxon>Insecta</taxon>
        <taxon>Pterygota</taxon>
        <taxon>Neoptera</taxon>
        <taxon>Endopterygota</taxon>
        <taxon>Hymenoptera</taxon>
        <taxon>Apocrita</taxon>
        <taxon>Aculeata</taxon>
        <taxon>Formicoidea</taxon>
        <taxon>Formicidae</taxon>
        <taxon>Myrmicinae</taxon>
        <taxon>Cardiocondyla</taxon>
    </lineage>
</organism>
<evidence type="ECO:0000313" key="2">
    <source>
        <dbReference type="EMBL" id="KAL0124404.1"/>
    </source>
</evidence>
<gene>
    <name evidence="2" type="ORF">PUN28_006321</name>
</gene>
<proteinExistence type="predicted"/>
<name>A0AAW2G855_9HYME</name>
<protein>
    <submittedName>
        <fullName evidence="2">Uncharacterized protein</fullName>
    </submittedName>
</protein>
<reference evidence="2 3" key="1">
    <citation type="submission" date="2023-03" db="EMBL/GenBank/DDBJ databases">
        <title>High recombination rates correlate with genetic variation in Cardiocondyla obscurior ants.</title>
        <authorList>
            <person name="Errbii M."/>
        </authorList>
    </citation>
    <scope>NUCLEOTIDE SEQUENCE [LARGE SCALE GENOMIC DNA]</scope>
    <source>
        <strain evidence="2">Alpha-2009</strain>
        <tissue evidence="2">Whole body</tissue>
    </source>
</reference>
<sequence length="127" mass="14301">MQRDGLCNPTEDGPSKLFELIRVHFDRISRTRECIFVAREITRCSIEDLGRSVLTDVENPRRSRPLELVTGFADLWCNIASTHGIPGEAGLLRAFRVTDETSARSTIARSTTERRKSNPDEQVLALS</sequence>
<dbReference type="Proteomes" id="UP001430953">
    <property type="component" value="Unassembled WGS sequence"/>
</dbReference>
<dbReference type="AlphaFoldDB" id="A0AAW2G855"/>